<dbReference type="InterPro" id="IPR043129">
    <property type="entry name" value="ATPase_NBD"/>
</dbReference>
<protein>
    <recommendedName>
        <fullName evidence="3">SHS2 domain-containing protein</fullName>
    </recommendedName>
</protein>
<dbReference type="Gene3D" id="3.30.420.40">
    <property type="match status" value="2"/>
</dbReference>
<comment type="caution">
    <text evidence="1">The sequence shown here is derived from an EMBL/GenBank/DDBJ whole genome shotgun (WGS) entry which is preliminary data.</text>
</comment>
<organism evidence="1 2">
    <name type="scientific">Candidatus Azambacteria bacterium RIFCSPLOWO2_01_FULL_37_9</name>
    <dbReference type="NCBI Taxonomy" id="1797297"/>
    <lineage>
        <taxon>Bacteria</taxon>
        <taxon>Candidatus Azamiibacteriota</taxon>
    </lineage>
</organism>
<accession>A0A1F5C9H2</accession>
<dbReference type="InterPro" id="IPR005883">
    <property type="entry name" value="PilM"/>
</dbReference>
<dbReference type="Gene3D" id="3.30.1490.300">
    <property type="match status" value="1"/>
</dbReference>
<proteinExistence type="predicted"/>
<dbReference type="InterPro" id="IPR050696">
    <property type="entry name" value="FtsA/MreB"/>
</dbReference>
<dbReference type="PANTHER" id="PTHR32432">
    <property type="entry name" value="CELL DIVISION PROTEIN FTSA-RELATED"/>
    <property type="match status" value="1"/>
</dbReference>
<dbReference type="EMBL" id="MEYQ01000004">
    <property type="protein sequence ID" value="OGD39515.1"/>
    <property type="molecule type" value="Genomic_DNA"/>
</dbReference>
<dbReference type="PANTHER" id="PTHR32432:SF3">
    <property type="entry name" value="ETHANOLAMINE UTILIZATION PROTEIN EUTJ"/>
    <property type="match status" value="1"/>
</dbReference>
<dbReference type="AlphaFoldDB" id="A0A1F5C9H2"/>
<dbReference type="Proteomes" id="UP000177947">
    <property type="component" value="Unassembled WGS sequence"/>
</dbReference>
<evidence type="ECO:0008006" key="3">
    <source>
        <dbReference type="Google" id="ProtNLM"/>
    </source>
</evidence>
<dbReference type="PIRSF" id="PIRSF019169">
    <property type="entry name" value="PilM"/>
    <property type="match status" value="1"/>
</dbReference>
<dbReference type="NCBIfam" id="TIGR01175">
    <property type="entry name" value="pilM"/>
    <property type="match status" value="1"/>
</dbReference>
<evidence type="ECO:0000313" key="1">
    <source>
        <dbReference type="EMBL" id="OGD39515.1"/>
    </source>
</evidence>
<dbReference type="CDD" id="cd24049">
    <property type="entry name" value="ASKHA_NBD_PilM"/>
    <property type="match status" value="1"/>
</dbReference>
<dbReference type="SUPFAM" id="SSF53067">
    <property type="entry name" value="Actin-like ATPase domain"/>
    <property type="match status" value="2"/>
</dbReference>
<reference evidence="1 2" key="1">
    <citation type="journal article" date="2016" name="Nat. Commun.">
        <title>Thousands of microbial genomes shed light on interconnected biogeochemical processes in an aquifer system.</title>
        <authorList>
            <person name="Anantharaman K."/>
            <person name="Brown C.T."/>
            <person name="Hug L.A."/>
            <person name="Sharon I."/>
            <person name="Castelle C.J."/>
            <person name="Probst A.J."/>
            <person name="Thomas B.C."/>
            <person name="Singh A."/>
            <person name="Wilkins M.J."/>
            <person name="Karaoz U."/>
            <person name="Brodie E.L."/>
            <person name="Williams K.H."/>
            <person name="Hubbard S.S."/>
            <person name="Banfield J.F."/>
        </authorList>
    </citation>
    <scope>NUCLEOTIDE SEQUENCE [LARGE SCALE GENOMIC DNA]</scope>
</reference>
<evidence type="ECO:0000313" key="2">
    <source>
        <dbReference type="Proteomes" id="UP000177947"/>
    </source>
</evidence>
<gene>
    <name evidence="1" type="ORF">A2907_00235</name>
</gene>
<name>A0A1F5C9H2_9BACT</name>
<sequence>MLKLLSKHIYDVEPPAFGLDISDFVLKIALLKPQGENFTLASFIETPIPEGVVQGGEIKKPDELLKIFRESVKNIKGEKINTKFVSATIPERKSFLRIIQLPKMSGTEIENAIKFEMEANIPLPLSDSYYDWQALGESSVKIDHQDILVAVAPKSIIDPYNELIKNAGFLPKVLELESIASSRALIPDLKTEKPTLIINLGATQISFIIFSNEAPRFSTSINTPFRNHLTYYISEHMKISMEEAENVKRLAGLDKTKYEGEIFKALEPILKSLVTQIRDFADYYSSHAQHEHASKAKIAKIILCGGDANLTGIAPHLSEILKIPVELGNPWVNILPSPLKESPLMPYEKSLAFTSCLGIAIRGITK</sequence>
<dbReference type="Pfam" id="PF11104">
    <property type="entry name" value="PilM_2"/>
    <property type="match status" value="1"/>
</dbReference>